<comment type="caution">
    <text evidence="1">The sequence shown here is derived from an EMBL/GenBank/DDBJ whole genome shotgun (WGS) entry which is preliminary data.</text>
</comment>
<proteinExistence type="predicted"/>
<dbReference type="AlphaFoldDB" id="A0A9D3WWM4"/>
<accession>A0A9D3WWM4</accession>
<organism evidence="1 2">
    <name type="scientific">Mauremys mutica</name>
    <name type="common">yellowpond turtle</name>
    <dbReference type="NCBI Taxonomy" id="74926"/>
    <lineage>
        <taxon>Eukaryota</taxon>
        <taxon>Metazoa</taxon>
        <taxon>Chordata</taxon>
        <taxon>Craniata</taxon>
        <taxon>Vertebrata</taxon>
        <taxon>Euteleostomi</taxon>
        <taxon>Archelosauria</taxon>
        <taxon>Testudinata</taxon>
        <taxon>Testudines</taxon>
        <taxon>Cryptodira</taxon>
        <taxon>Durocryptodira</taxon>
        <taxon>Testudinoidea</taxon>
        <taxon>Geoemydidae</taxon>
        <taxon>Geoemydinae</taxon>
        <taxon>Mauremys</taxon>
    </lineage>
</organism>
<protein>
    <submittedName>
        <fullName evidence="1">Uncharacterized protein</fullName>
    </submittedName>
</protein>
<sequence>MRIHISGPLYLSSVVAQFPLLSRFPCSLGFNLEVLEVLKEQFVLICHCIELPTCQNPMMSGVMNNLFCFKVNERINASHKSNGNLNNKLNVFPEGEIMEARKEEKYQ</sequence>
<evidence type="ECO:0000313" key="1">
    <source>
        <dbReference type="EMBL" id="KAH1169489.1"/>
    </source>
</evidence>
<dbReference type="EMBL" id="JAHDVG010000484">
    <property type="protein sequence ID" value="KAH1169489.1"/>
    <property type="molecule type" value="Genomic_DNA"/>
</dbReference>
<dbReference type="Proteomes" id="UP000827986">
    <property type="component" value="Unassembled WGS sequence"/>
</dbReference>
<reference evidence="1" key="1">
    <citation type="submission" date="2021-09" db="EMBL/GenBank/DDBJ databases">
        <title>The genome of Mauremys mutica provides insights into the evolution of semi-aquatic lifestyle.</title>
        <authorList>
            <person name="Gong S."/>
            <person name="Gao Y."/>
        </authorList>
    </citation>
    <scope>NUCLEOTIDE SEQUENCE</scope>
    <source>
        <strain evidence="1">MM-2020</strain>
        <tissue evidence="1">Muscle</tissue>
    </source>
</reference>
<gene>
    <name evidence="1" type="ORF">KIL84_000474</name>
</gene>
<keyword evidence="2" id="KW-1185">Reference proteome</keyword>
<name>A0A9D3WWM4_9SAUR</name>
<evidence type="ECO:0000313" key="2">
    <source>
        <dbReference type="Proteomes" id="UP000827986"/>
    </source>
</evidence>